<protein>
    <submittedName>
        <fullName evidence="2">Uncharacterized protein</fullName>
    </submittedName>
</protein>
<evidence type="ECO:0000313" key="3">
    <source>
        <dbReference type="Proteomes" id="UP001231189"/>
    </source>
</evidence>
<dbReference type="GO" id="GO:0005388">
    <property type="term" value="F:P-type calcium transporter activity"/>
    <property type="evidence" value="ECO:0007669"/>
    <property type="project" value="TreeGrafter"/>
</dbReference>
<evidence type="ECO:0000256" key="1">
    <source>
        <dbReference type="ARBA" id="ARBA00022842"/>
    </source>
</evidence>
<sequence length="134" mass="14987">MTLHLVFAMKKLIQERMIVRQLSACKTMGSASNIWTDKNGMLTTNHRVGENVKAARVVIRAPPRTSRSSTPQRYGRYSGSCCWRASSSALAPRSSAARTVRPPSWTRRMPTETAILEFGLGVELPRRKKSVIVK</sequence>
<accession>A0AAD8T7B5</accession>
<dbReference type="Gene3D" id="1.20.1110.10">
    <property type="entry name" value="Calcium-transporting ATPase, transmembrane domain"/>
    <property type="match status" value="1"/>
</dbReference>
<dbReference type="EMBL" id="JAUUTY010000002">
    <property type="protein sequence ID" value="KAK1677226.1"/>
    <property type="molecule type" value="Genomic_DNA"/>
</dbReference>
<keyword evidence="1" id="KW-0460">Magnesium</keyword>
<keyword evidence="3" id="KW-1185">Reference proteome</keyword>
<gene>
    <name evidence="2" type="ORF">QYE76_038074</name>
</gene>
<dbReference type="InterPro" id="IPR023214">
    <property type="entry name" value="HAD_sf"/>
</dbReference>
<evidence type="ECO:0000313" key="2">
    <source>
        <dbReference type="EMBL" id="KAK1677226.1"/>
    </source>
</evidence>
<organism evidence="2 3">
    <name type="scientific">Lolium multiflorum</name>
    <name type="common">Italian ryegrass</name>
    <name type="synonym">Lolium perenne subsp. multiflorum</name>
    <dbReference type="NCBI Taxonomy" id="4521"/>
    <lineage>
        <taxon>Eukaryota</taxon>
        <taxon>Viridiplantae</taxon>
        <taxon>Streptophyta</taxon>
        <taxon>Embryophyta</taxon>
        <taxon>Tracheophyta</taxon>
        <taxon>Spermatophyta</taxon>
        <taxon>Magnoliopsida</taxon>
        <taxon>Liliopsida</taxon>
        <taxon>Poales</taxon>
        <taxon>Poaceae</taxon>
        <taxon>BOP clade</taxon>
        <taxon>Pooideae</taxon>
        <taxon>Poodae</taxon>
        <taxon>Poeae</taxon>
        <taxon>Poeae Chloroplast Group 2 (Poeae type)</taxon>
        <taxon>Loliodinae</taxon>
        <taxon>Loliinae</taxon>
        <taxon>Lolium</taxon>
    </lineage>
</organism>
<comment type="caution">
    <text evidence="2">The sequence shown here is derived from an EMBL/GenBank/DDBJ whole genome shotgun (WGS) entry which is preliminary data.</text>
</comment>
<name>A0AAD8T7B5_LOLMU</name>
<reference evidence="2" key="1">
    <citation type="submission" date="2023-07" db="EMBL/GenBank/DDBJ databases">
        <title>A chromosome-level genome assembly of Lolium multiflorum.</title>
        <authorList>
            <person name="Chen Y."/>
            <person name="Copetti D."/>
            <person name="Kolliker R."/>
            <person name="Studer B."/>
        </authorList>
    </citation>
    <scope>NUCLEOTIDE SEQUENCE</scope>
    <source>
        <strain evidence="2">02402/16</strain>
        <tissue evidence="2">Leaf</tissue>
    </source>
</reference>
<dbReference type="Proteomes" id="UP001231189">
    <property type="component" value="Unassembled WGS sequence"/>
</dbReference>
<proteinExistence type="predicted"/>
<dbReference type="Gene3D" id="3.40.50.1000">
    <property type="entry name" value="HAD superfamily/HAD-like"/>
    <property type="match status" value="1"/>
</dbReference>
<dbReference type="PANTHER" id="PTHR24093:SF502">
    <property type="entry name" value="CALCIUM-TRANSPORTING ATPASE 1, PLASMA MEMBRANE-TYPE"/>
    <property type="match status" value="1"/>
</dbReference>
<dbReference type="PANTHER" id="PTHR24093">
    <property type="entry name" value="CATION TRANSPORTING ATPASE"/>
    <property type="match status" value="1"/>
</dbReference>
<dbReference type="GO" id="GO:0005886">
    <property type="term" value="C:plasma membrane"/>
    <property type="evidence" value="ECO:0007669"/>
    <property type="project" value="TreeGrafter"/>
</dbReference>
<dbReference type="AlphaFoldDB" id="A0AAD8T7B5"/>